<dbReference type="RefSeq" id="WP_147847586.1">
    <property type="nucleotide sequence ID" value="NZ_VDUZ01000014.1"/>
</dbReference>
<evidence type="ECO:0000313" key="6">
    <source>
        <dbReference type="EMBL" id="TXL75372.1"/>
    </source>
</evidence>
<dbReference type="PROSITE" id="PS50977">
    <property type="entry name" value="HTH_TETR_2"/>
    <property type="match status" value="1"/>
</dbReference>
<gene>
    <name evidence="6" type="ORF">FHP25_14105</name>
</gene>
<protein>
    <submittedName>
        <fullName evidence="6">TetR/AcrR family transcriptional regulator</fullName>
    </submittedName>
</protein>
<dbReference type="Proteomes" id="UP000321638">
    <property type="component" value="Unassembled WGS sequence"/>
</dbReference>
<evidence type="ECO:0000256" key="3">
    <source>
        <dbReference type="ARBA" id="ARBA00023163"/>
    </source>
</evidence>
<dbReference type="PANTHER" id="PTHR47506:SF7">
    <property type="entry name" value="TRANSCRIPTIONAL REGULATORY PROTEIN"/>
    <property type="match status" value="1"/>
</dbReference>
<dbReference type="EMBL" id="VDUZ01000014">
    <property type="protein sequence ID" value="TXL75372.1"/>
    <property type="molecule type" value="Genomic_DNA"/>
</dbReference>
<dbReference type="GO" id="GO:0003677">
    <property type="term" value="F:DNA binding"/>
    <property type="evidence" value="ECO:0007669"/>
    <property type="project" value="UniProtKB-UniRule"/>
</dbReference>
<dbReference type="SUPFAM" id="SSF48498">
    <property type="entry name" value="Tetracyclin repressor-like, C-terminal domain"/>
    <property type="match status" value="1"/>
</dbReference>
<dbReference type="Pfam" id="PF00440">
    <property type="entry name" value="TetR_N"/>
    <property type="match status" value="1"/>
</dbReference>
<evidence type="ECO:0000259" key="5">
    <source>
        <dbReference type="PROSITE" id="PS50977"/>
    </source>
</evidence>
<dbReference type="PANTHER" id="PTHR47506">
    <property type="entry name" value="TRANSCRIPTIONAL REGULATORY PROTEIN"/>
    <property type="match status" value="1"/>
</dbReference>
<organism evidence="6 7">
    <name type="scientific">Vineibacter terrae</name>
    <dbReference type="NCBI Taxonomy" id="2586908"/>
    <lineage>
        <taxon>Bacteria</taxon>
        <taxon>Pseudomonadati</taxon>
        <taxon>Pseudomonadota</taxon>
        <taxon>Alphaproteobacteria</taxon>
        <taxon>Hyphomicrobiales</taxon>
        <taxon>Vineibacter</taxon>
    </lineage>
</organism>
<comment type="caution">
    <text evidence="6">The sequence shown here is derived from an EMBL/GenBank/DDBJ whole genome shotgun (WGS) entry which is preliminary data.</text>
</comment>
<evidence type="ECO:0000313" key="7">
    <source>
        <dbReference type="Proteomes" id="UP000321638"/>
    </source>
</evidence>
<evidence type="ECO:0000256" key="2">
    <source>
        <dbReference type="ARBA" id="ARBA00023125"/>
    </source>
</evidence>
<dbReference type="Gene3D" id="1.10.357.10">
    <property type="entry name" value="Tetracycline Repressor, domain 2"/>
    <property type="match status" value="1"/>
</dbReference>
<accession>A0A5C8PMX8</accession>
<dbReference type="SUPFAM" id="SSF46689">
    <property type="entry name" value="Homeodomain-like"/>
    <property type="match status" value="1"/>
</dbReference>
<feature type="DNA-binding region" description="H-T-H motif" evidence="4">
    <location>
        <begin position="32"/>
        <end position="51"/>
    </location>
</feature>
<sequence>MKVSKETSAKHRDALVRAASRLFREKGFDKVGIAEITAAAGLTHGAFYTHFASKQALCAEAITRTSRRTAEAVKANTDWRAYVEAYLDPKHVRDRGNGCPYAALSGDVPRESALVKSAFSQALEGSIDALADRLGDRNGTAARERAILSLATLVGAVVLARTATDTGLRDEILSAAKAKLLGPSKA</sequence>
<dbReference type="InterPro" id="IPR001647">
    <property type="entry name" value="HTH_TetR"/>
</dbReference>
<dbReference type="InterPro" id="IPR036271">
    <property type="entry name" value="Tet_transcr_reg_TetR-rel_C_sf"/>
</dbReference>
<name>A0A5C8PMX8_9HYPH</name>
<keyword evidence="1" id="KW-0805">Transcription regulation</keyword>
<keyword evidence="7" id="KW-1185">Reference proteome</keyword>
<dbReference type="InterPro" id="IPR009057">
    <property type="entry name" value="Homeodomain-like_sf"/>
</dbReference>
<dbReference type="OrthoDB" id="9798857at2"/>
<evidence type="ECO:0000256" key="4">
    <source>
        <dbReference type="PROSITE-ProRule" id="PRU00335"/>
    </source>
</evidence>
<reference evidence="6 7" key="1">
    <citation type="submission" date="2019-06" db="EMBL/GenBank/DDBJ databases">
        <title>New taxonomy in bacterial strain CC-CFT640, isolated from vineyard.</title>
        <authorList>
            <person name="Lin S.-Y."/>
            <person name="Tsai C.-F."/>
            <person name="Young C.-C."/>
        </authorList>
    </citation>
    <scope>NUCLEOTIDE SEQUENCE [LARGE SCALE GENOMIC DNA]</scope>
    <source>
        <strain evidence="6 7">CC-CFT640</strain>
    </source>
</reference>
<proteinExistence type="predicted"/>
<keyword evidence="3" id="KW-0804">Transcription</keyword>
<keyword evidence="2 4" id="KW-0238">DNA-binding</keyword>
<evidence type="ECO:0000256" key="1">
    <source>
        <dbReference type="ARBA" id="ARBA00023015"/>
    </source>
</evidence>
<dbReference type="PRINTS" id="PR00455">
    <property type="entry name" value="HTHTETR"/>
</dbReference>
<dbReference type="Gene3D" id="1.10.10.60">
    <property type="entry name" value="Homeodomain-like"/>
    <property type="match status" value="1"/>
</dbReference>
<dbReference type="AlphaFoldDB" id="A0A5C8PMX8"/>
<feature type="domain" description="HTH tetR-type" evidence="5">
    <location>
        <begin position="9"/>
        <end position="69"/>
    </location>
</feature>